<proteinExistence type="predicted"/>
<protein>
    <recommendedName>
        <fullName evidence="3">Cupin domain-containing protein</fullName>
    </recommendedName>
</protein>
<comment type="caution">
    <text evidence="1">The sequence shown here is derived from an EMBL/GenBank/DDBJ whole genome shotgun (WGS) entry which is preliminary data.</text>
</comment>
<sequence length="148" mass="16669">MKPISADEARALGIDTMHHQMDNGERRFRMVSSDGSSYIRTEASGASGWQNSHYHQDVTELYVVQSGWLVYAKLSVNGELTLQHMTQGDALIVKPLTHHNIYMSAFTVTHVVKYGGGSVKTDWFPSPELDKLTKHISESELVRRNHDV</sequence>
<reference evidence="1 2" key="1">
    <citation type="submission" date="2021-06" db="EMBL/GenBank/DDBJ databases">
        <authorList>
            <person name="Criscuolo A."/>
        </authorList>
    </citation>
    <scope>NUCLEOTIDE SEQUENCE [LARGE SCALE GENOMIC DNA]</scope>
    <source>
        <strain evidence="2">CIP 111802</strain>
    </source>
</reference>
<dbReference type="Proteomes" id="UP000730618">
    <property type="component" value="Unassembled WGS sequence"/>
</dbReference>
<evidence type="ECO:0000313" key="1">
    <source>
        <dbReference type="EMBL" id="CAG7624730.1"/>
    </source>
</evidence>
<keyword evidence="2" id="KW-1185">Reference proteome</keyword>
<evidence type="ECO:0000313" key="2">
    <source>
        <dbReference type="Proteomes" id="UP000730618"/>
    </source>
</evidence>
<dbReference type="EMBL" id="CAJVCE010000002">
    <property type="protein sequence ID" value="CAG7624730.1"/>
    <property type="molecule type" value="Genomic_DNA"/>
</dbReference>
<accession>A0ABM8VCQ3</accession>
<evidence type="ECO:0008006" key="3">
    <source>
        <dbReference type="Google" id="ProtNLM"/>
    </source>
</evidence>
<dbReference type="RefSeq" id="WP_218097425.1">
    <property type="nucleotide sequence ID" value="NZ_CAJVCE010000002.1"/>
</dbReference>
<name>A0ABM8VCQ3_9BACL</name>
<gene>
    <name evidence="1" type="ORF">PAECIP111802_01094</name>
</gene>
<organism evidence="1 2">
    <name type="scientific">Paenibacillus allorhizosphaerae</name>
    <dbReference type="NCBI Taxonomy" id="2849866"/>
    <lineage>
        <taxon>Bacteria</taxon>
        <taxon>Bacillati</taxon>
        <taxon>Bacillota</taxon>
        <taxon>Bacilli</taxon>
        <taxon>Bacillales</taxon>
        <taxon>Paenibacillaceae</taxon>
        <taxon>Paenibacillus</taxon>
    </lineage>
</organism>